<evidence type="ECO:0000313" key="4">
    <source>
        <dbReference type="Proteomes" id="UP000073492"/>
    </source>
</evidence>
<sequence>MSYQQGYDQNYQQQYQQPQYGQPPAPPQYGQQQQQYPAPPNGSFLPGQSDHGTFTGGNYSIQHRDTNAVLNIELQEGGSVRSRSGAMIHMASTVQLSGKVKFSMKKLFTGGEMNESTYTGHGRVALAPTLFGDVITLHVDSSKQWNIGKDVFLACTQEVTKETKSQGVGKAMFSGEDLFIFRVGGQGLLWLTSFGAVDRLDLQAGEQHIVDNGHLVAWSCDYKIEKAGGGSMSSVKTGEGMVCRFTGPGVVYIQVRFSVVLEFAMSRSSADLLINSRPGIWTNSRTSLQASPRNSPVFRSLNSTF</sequence>
<comment type="similarity">
    <text evidence="1">Belongs to the AIM24 family.</text>
</comment>
<dbReference type="PANTHER" id="PTHR43657:SF1">
    <property type="entry name" value="ALTERED INHERITANCE OF MITOCHONDRIA PROTEIN 24, MITOCHONDRIAL"/>
    <property type="match status" value="1"/>
</dbReference>
<dbReference type="Pfam" id="PF01987">
    <property type="entry name" value="AIM24"/>
    <property type="match status" value="1"/>
</dbReference>
<dbReference type="Gene3D" id="3.60.160.10">
    <property type="entry name" value="Mitochondrial biogenesis AIM24"/>
    <property type="match status" value="1"/>
</dbReference>
<dbReference type="SUPFAM" id="SSF81995">
    <property type="entry name" value="beta-sandwich domain of Sec23/24"/>
    <property type="match status" value="1"/>
</dbReference>
<dbReference type="OrthoDB" id="1705416at2759"/>
<keyword evidence="4" id="KW-1185">Reference proteome</keyword>
<dbReference type="EMBL" id="LFZO01000291">
    <property type="protein sequence ID" value="KXT10007.1"/>
    <property type="molecule type" value="Genomic_DNA"/>
</dbReference>
<evidence type="ECO:0000256" key="1">
    <source>
        <dbReference type="RuleBase" id="RU363045"/>
    </source>
</evidence>
<protein>
    <recommendedName>
        <fullName evidence="1">Altered inheritance of mitochondria protein 24, mitochondrial</fullName>
    </recommendedName>
</protein>
<name>A0A139I5K1_9PEZI</name>
<dbReference type="STRING" id="113226.A0A139I5K1"/>
<comment type="caution">
    <text evidence="3">The sequence shown here is derived from an EMBL/GenBank/DDBJ whole genome shotgun (WGS) entry which is preliminary data.</text>
</comment>
<dbReference type="InterPro" id="IPR016031">
    <property type="entry name" value="Trp_RNA-bd_attenuator-like_dom"/>
</dbReference>
<accession>A0A139I5K1</accession>
<dbReference type="PANTHER" id="PTHR43657">
    <property type="entry name" value="TRYPTOPHAN RNA-BINDING ATTENUATOR PROTEIN-LIKE PROTEIN"/>
    <property type="match status" value="1"/>
</dbReference>
<gene>
    <name evidence="3" type="ORF">AC579_1240</name>
</gene>
<feature type="compositionally biased region" description="Low complexity" evidence="2">
    <location>
        <begin position="1"/>
        <end position="20"/>
    </location>
</feature>
<feature type="region of interest" description="Disordered" evidence="2">
    <location>
        <begin position="1"/>
        <end position="60"/>
    </location>
</feature>
<dbReference type="GO" id="GO:0005739">
    <property type="term" value="C:mitochondrion"/>
    <property type="evidence" value="ECO:0007669"/>
    <property type="project" value="UniProtKB-SubCell"/>
</dbReference>
<evidence type="ECO:0000256" key="2">
    <source>
        <dbReference type="SAM" id="MobiDB-lite"/>
    </source>
</evidence>
<feature type="compositionally biased region" description="Polar residues" evidence="2">
    <location>
        <begin position="50"/>
        <end position="60"/>
    </location>
</feature>
<dbReference type="AlphaFoldDB" id="A0A139I5K1"/>
<dbReference type="InterPro" id="IPR002838">
    <property type="entry name" value="AIM24"/>
</dbReference>
<comment type="subcellular location">
    <subcellularLocation>
        <location evidence="1">Mitochondrion</location>
    </subcellularLocation>
</comment>
<keyword evidence="1" id="KW-0496">Mitochondrion</keyword>
<dbReference type="InterPro" id="IPR036983">
    <property type="entry name" value="AIM24_sf"/>
</dbReference>
<dbReference type="NCBIfam" id="TIGR00266">
    <property type="entry name" value="TIGR00266 family protein"/>
    <property type="match status" value="1"/>
</dbReference>
<reference evidence="3 4" key="1">
    <citation type="submission" date="2015-07" db="EMBL/GenBank/DDBJ databases">
        <title>Comparative genomics of the Sigatoka disease complex on banana suggests a link between parallel evolutionary changes in Pseudocercospora fijiensis and Pseudocercospora eumusae and increased virulence on the banana host.</title>
        <authorList>
            <person name="Chang T.-C."/>
            <person name="Salvucci A."/>
            <person name="Crous P.W."/>
            <person name="Stergiopoulos I."/>
        </authorList>
    </citation>
    <scope>NUCLEOTIDE SEQUENCE [LARGE SCALE GENOMIC DNA]</scope>
    <source>
        <strain evidence="3 4">CBS 116634</strain>
    </source>
</reference>
<proteinExistence type="inferred from homology"/>
<organism evidence="3 4">
    <name type="scientific">Pseudocercospora musae</name>
    <dbReference type="NCBI Taxonomy" id="113226"/>
    <lineage>
        <taxon>Eukaryota</taxon>
        <taxon>Fungi</taxon>
        <taxon>Dikarya</taxon>
        <taxon>Ascomycota</taxon>
        <taxon>Pezizomycotina</taxon>
        <taxon>Dothideomycetes</taxon>
        <taxon>Dothideomycetidae</taxon>
        <taxon>Mycosphaerellales</taxon>
        <taxon>Mycosphaerellaceae</taxon>
        <taxon>Pseudocercospora</taxon>
    </lineage>
</organism>
<dbReference type="Proteomes" id="UP000073492">
    <property type="component" value="Unassembled WGS sequence"/>
</dbReference>
<evidence type="ECO:0000313" key="3">
    <source>
        <dbReference type="EMBL" id="KXT10007.1"/>
    </source>
</evidence>
<dbReference type="SUPFAM" id="SSF51219">
    <property type="entry name" value="TRAP-like"/>
    <property type="match status" value="1"/>
</dbReference>